<dbReference type="EMBL" id="POWF01000006">
    <property type="protein sequence ID" value="PNQ72791.1"/>
    <property type="molecule type" value="Genomic_DNA"/>
</dbReference>
<keyword evidence="6" id="KW-1185">Reference proteome</keyword>
<evidence type="ECO:0000256" key="3">
    <source>
        <dbReference type="ARBA" id="ARBA00023172"/>
    </source>
</evidence>
<dbReference type="Gene3D" id="1.10.150.130">
    <property type="match status" value="1"/>
</dbReference>
<dbReference type="InterPro" id="IPR050090">
    <property type="entry name" value="Tyrosine_recombinase_XerCD"/>
</dbReference>
<dbReference type="SUPFAM" id="SSF56349">
    <property type="entry name" value="DNA breaking-rejoining enzymes"/>
    <property type="match status" value="1"/>
</dbReference>
<dbReference type="InterPro" id="IPR025269">
    <property type="entry name" value="SAM-like_dom"/>
</dbReference>
<evidence type="ECO:0000259" key="4">
    <source>
        <dbReference type="PROSITE" id="PS51898"/>
    </source>
</evidence>
<proteinExistence type="inferred from homology"/>
<dbReference type="Pfam" id="PF13102">
    <property type="entry name" value="Phage_int_SAM_5"/>
    <property type="match status" value="1"/>
</dbReference>
<organism evidence="5 6">
    <name type="scientific">Hanstruepera neustonica</name>
    <dbReference type="NCBI Taxonomy" id="1445657"/>
    <lineage>
        <taxon>Bacteria</taxon>
        <taxon>Pseudomonadati</taxon>
        <taxon>Bacteroidota</taxon>
        <taxon>Flavobacteriia</taxon>
        <taxon>Flavobacteriales</taxon>
        <taxon>Flavobacteriaceae</taxon>
        <taxon>Hanstruepera</taxon>
    </lineage>
</organism>
<dbReference type="AlphaFoldDB" id="A0A2K1DXN3"/>
<dbReference type="GO" id="GO:0015074">
    <property type="term" value="P:DNA integration"/>
    <property type="evidence" value="ECO:0007669"/>
    <property type="project" value="InterPro"/>
</dbReference>
<reference evidence="5 6" key="1">
    <citation type="submission" date="2018-01" db="EMBL/GenBank/DDBJ databases">
        <title>The draft genome of Hanstruepera neustonica JCM19743.</title>
        <authorList>
            <person name="He R.-H."/>
            <person name="Du Z.-J."/>
        </authorList>
    </citation>
    <scope>NUCLEOTIDE SEQUENCE [LARGE SCALE GENOMIC DNA]</scope>
    <source>
        <strain evidence="5 6">JCM19743</strain>
    </source>
</reference>
<dbReference type="PANTHER" id="PTHR30349">
    <property type="entry name" value="PHAGE INTEGRASE-RELATED"/>
    <property type="match status" value="1"/>
</dbReference>
<dbReference type="GO" id="GO:0006310">
    <property type="term" value="P:DNA recombination"/>
    <property type="evidence" value="ECO:0007669"/>
    <property type="project" value="UniProtKB-KW"/>
</dbReference>
<dbReference type="InterPro" id="IPR013762">
    <property type="entry name" value="Integrase-like_cat_sf"/>
</dbReference>
<dbReference type="CDD" id="cd01185">
    <property type="entry name" value="INTN1_C_like"/>
    <property type="match status" value="1"/>
</dbReference>
<evidence type="ECO:0000256" key="2">
    <source>
        <dbReference type="ARBA" id="ARBA00023125"/>
    </source>
</evidence>
<dbReference type="PANTHER" id="PTHR30349:SF64">
    <property type="entry name" value="PROPHAGE INTEGRASE INTD-RELATED"/>
    <property type="match status" value="1"/>
</dbReference>
<sequence length="416" mass="47999">MNKTFGLLFYLKKSKVDAQGKSPIYLRITVDGKRTEISTKRTIEPERWSAEANKAIGRTEDVRELNAYLDSLTTKVYQSQRDLIQDNKPVTSETLKNKLLGVEDKERTLISIFETHNKQVEKLVGREFSAGTLERYKTVSKHLQDFIKLQYKVSDVSIKKIDHQFITDFEFYLKSVRNCGHNSTIKYIKNFKKIVRIALANGWIAKDPFLNYKVRLKEVERQFLSEEEIQDMLDKELHTPRLEQVRDIFIFCCFTGLAYSDVKKLNRDNLVFGIDGEKWIKTKRTKTDTRSNIPLLPTALDLIEKYKDHPEAVTRGVLLPVLSNQKSNAYLKEIADLCKINKNLTTHLARHTFATTVTLSNGVPMESVSKMLGHKSLKTTQHYAKILDRKVSDDMAILRQKFSNKPTMVSTKKLGT</sequence>
<accession>A0A2K1DXN3</accession>
<dbReference type="InterPro" id="IPR002104">
    <property type="entry name" value="Integrase_catalytic"/>
</dbReference>
<evidence type="ECO:0000313" key="6">
    <source>
        <dbReference type="Proteomes" id="UP000236641"/>
    </source>
</evidence>
<evidence type="ECO:0000313" key="5">
    <source>
        <dbReference type="EMBL" id="PNQ72791.1"/>
    </source>
</evidence>
<comment type="similarity">
    <text evidence="1">Belongs to the 'phage' integrase family.</text>
</comment>
<dbReference type="InterPro" id="IPR035386">
    <property type="entry name" value="Arm-DNA-bind_5"/>
</dbReference>
<dbReference type="InterPro" id="IPR011010">
    <property type="entry name" value="DNA_brk_join_enz"/>
</dbReference>
<evidence type="ECO:0000256" key="1">
    <source>
        <dbReference type="ARBA" id="ARBA00008857"/>
    </source>
</evidence>
<dbReference type="GO" id="GO:0003677">
    <property type="term" value="F:DNA binding"/>
    <property type="evidence" value="ECO:0007669"/>
    <property type="project" value="UniProtKB-KW"/>
</dbReference>
<feature type="domain" description="Tyr recombinase" evidence="4">
    <location>
        <begin position="219"/>
        <end position="397"/>
    </location>
</feature>
<dbReference type="RefSeq" id="WP_103052318.1">
    <property type="nucleotide sequence ID" value="NZ_POWF01000006.1"/>
</dbReference>
<dbReference type="Pfam" id="PF17293">
    <property type="entry name" value="Arm-DNA-bind_5"/>
    <property type="match status" value="1"/>
</dbReference>
<keyword evidence="2" id="KW-0238">DNA-binding</keyword>
<dbReference type="Gene3D" id="1.10.443.10">
    <property type="entry name" value="Intergrase catalytic core"/>
    <property type="match status" value="1"/>
</dbReference>
<keyword evidence="3" id="KW-0233">DNA recombination</keyword>
<dbReference type="Proteomes" id="UP000236641">
    <property type="component" value="Unassembled WGS sequence"/>
</dbReference>
<protein>
    <submittedName>
        <fullName evidence="5">Recombinase</fullName>
    </submittedName>
</protein>
<dbReference type="OrthoDB" id="1068680at2"/>
<dbReference type="Pfam" id="PF00589">
    <property type="entry name" value="Phage_integrase"/>
    <property type="match status" value="1"/>
</dbReference>
<dbReference type="PROSITE" id="PS51898">
    <property type="entry name" value="TYR_RECOMBINASE"/>
    <property type="match status" value="1"/>
</dbReference>
<dbReference type="InterPro" id="IPR010998">
    <property type="entry name" value="Integrase_recombinase_N"/>
</dbReference>
<name>A0A2K1DXN3_9FLAO</name>
<gene>
    <name evidence="5" type="ORF">C1T31_09785</name>
</gene>
<comment type="caution">
    <text evidence="5">The sequence shown here is derived from an EMBL/GenBank/DDBJ whole genome shotgun (WGS) entry which is preliminary data.</text>
</comment>